<feature type="compositionally biased region" description="Low complexity" evidence="4">
    <location>
        <begin position="381"/>
        <end position="396"/>
    </location>
</feature>
<evidence type="ECO:0000256" key="1">
    <source>
        <dbReference type="ARBA" id="ARBA00022448"/>
    </source>
</evidence>
<dbReference type="GO" id="GO:0005524">
    <property type="term" value="F:ATP binding"/>
    <property type="evidence" value="ECO:0007669"/>
    <property type="project" value="UniProtKB-KW"/>
</dbReference>
<dbReference type="Gene3D" id="2.40.50.100">
    <property type="match status" value="1"/>
</dbReference>
<dbReference type="InterPro" id="IPR027417">
    <property type="entry name" value="P-loop_NTPase"/>
</dbReference>
<comment type="caution">
    <text evidence="6">The sequence shown here is derived from an EMBL/GenBank/DDBJ whole genome shotgun (WGS) entry which is preliminary data.</text>
</comment>
<dbReference type="InterPro" id="IPR003593">
    <property type="entry name" value="AAA+_ATPase"/>
</dbReference>
<dbReference type="PANTHER" id="PTHR42781:SF4">
    <property type="entry name" value="SPERMIDINE_PUTRESCINE IMPORT ATP-BINDING PROTEIN POTA"/>
    <property type="match status" value="1"/>
</dbReference>
<name>A0ABR8WT53_9MICO</name>
<evidence type="ECO:0000256" key="4">
    <source>
        <dbReference type="SAM" id="MobiDB-lite"/>
    </source>
</evidence>
<proteinExistence type="predicted"/>
<dbReference type="InterPro" id="IPR008995">
    <property type="entry name" value="Mo/tungstate-bd_C_term_dom"/>
</dbReference>
<dbReference type="InterPro" id="IPR017871">
    <property type="entry name" value="ABC_transporter-like_CS"/>
</dbReference>
<keyword evidence="3 6" id="KW-0067">ATP-binding</keyword>
<accession>A0ABR8WT53</accession>
<dbReference type="Proteomes" id="UP000651517">
    <property type="component" value="Unassembled WGS sequence"/>
</dbReference>
<dbReference type="SMART" id="SM00382">
    <property type="entry name" value="AAA"/>
    <property type="match status" value="1"/>
</dbReference>
<dbReference type="PANTHER" id="PTHR42781">
    <property type="entry name" value="SPERMIDINE/PUTRESCINE IMPORT ATP-BINDING PROTEIN POTA"/>
    <property type="match status" value="1"/>
</dbReference>
<dbReference type="PROSITE" id="PS50893">
    <property type="entry name" value="ABC_TRANSPORTER_2"/>
    <property type="match status" value="1"/>
</dbReference>
<evidence type="ECO:0000256" key="2">
    <source>
        <dbReference type="ARBA" id="ARBA00022741"/>
    </source>
</evidence>
<dbReference type="Pfam" id="PF00005">
    <property type="entry name" value="ABC_tran"/>
    <property type="match status" value="1"/>
</dbReference>
<feature type="region of interest" description="Disordered" evidence="4">
    <location>
        <begin position="360"/>
        <end position="396"/>
    </location>
</feature>
<sequence>MTTITTPLREEFVSLSHVMKTYGSKTVLSDLSLDLHRGELLALLGPSGCGKTTTLRILAGLETPDAGSVHIGKRDVTAVDVRRRGIGIVFQSYSLFPHMTAAENVGYGLRIRRQAGRAATVAELLETVGLAEHAAKYPAQLSGGQQQRVALARALALEPNVLLLDEPLSALDAAVRVQLREHIRRIQMEKNITTLMVTHDQEEALTMADRVGVMNAGRIEQLDTPAELYRRPVSPFVATFVGNVNRMPAQRTDNGTYAVAGRPVTPIGELPAGTTAATALIRPEDIAISHAHASGTCPGLTGVVHSSVLRGSLSSVYVDVAELPQPVRVDLSTAQASAFAPGADVSLQLLRSEAVLEPASPATAAHADAAHAGDAHEDDAQASTASGTAQAAGVRA</sequence>
<feature type="domain" description="ABC transporter" evidence="5">
    <location>
        <begin position="13"/>
        <end position="241"/>
    </location>
</feature>
<gene>
    <name evidence="6" type="ORF">H9634_04980</name>
</gene>
<evidence type="ECO:0000313" key="6">
    <source>
        <dbReference type="EMBL" id="MBD8020133.1"/>
    </source>
</evidence>
<dbReference type="InterPro" id="IPR013611">
    <property type="entry name" value="Transp-assoc_OB_typ2"/>
</dbReference>
<evidence type="ECO:0000259" key="5">
    <source>
        <dbReference type="PROSITE" id="PS50893"/>
    </source>
</evidence>
<feature type="compositionally biased region" description="Basic and acidic residues" evidence="4">
    <location>
        <begin position="368"/>
        <end position="379"/>
    </location>
</feature>
<dbReference type="PROSITE" id="PS00211">
    <property type="entry name" value="ABC_TRANSPORTER_1"/>
    <property type="match status" value="1"/>
</dbReference>
<dbReference type="InterPro" id="IPR050093">
    <property type="entry name" value="ABC_SmlMolc_Importer"/>
</dbReference>
<organism evidence="6 7">
    <name type="scientific">Brevibacterium gallinarum</name>
    <dbReference type="NCBI Taxonomy" id="2762220"/>
    <lineage>
        <taxon>Bacteria</taxon>
        <taxon>Bacillati</taxon>
        <taxon>Actinomycetota</taxon>
        <taxon>Actinomycetes</taxon>
        <taxon>Micrococcales</taxon>
        <taxon>Brevibacteriaceae</taxon>
        <taxon>Brevibacterium</taxon>
    </lineage>
</organism>
<dbReference type="Pfam" id="PF08402">
    <property type="entry name" value="TOBE_2"/>
    <property type="match status" value="1"/>
</dbReference>
<dbReference type="EMBL" id="JACSPY010000003">
    <property type="protein sequence ID" value="MBD8020133.1"/>
    <property type="molecule type" value="Genomic_DNA"/>
</dbReference>
<dbReference type="SUPFAM" id="SSF50331">
    <property type="entry name" value="MOP-like"/>
    <property type="match status" value="1"/>
</dbReference>
<protein>
    <submittedName>
        <fullName evidence="6">ABC transporter ATP-binding protein</fullName>
    </submittedName>
</protein>
<reference evidence="6 7" key="1">
    <citation type="submission" date="2020-08" db="EMBL/GenBank/DDBJ databases">
        <title>A Genomic Blueprint of the Chicken Gut Microbiome.</title>
        <authorList>
            <person name="Gilroy R."/>
            <person name="Ravi A."/>
            <person name="Getino M."/>
            <person name="Pursley I."/>
            <person name="Horton D.L."/>
            <person name="Alikhan N.-F."/>
            <person name="Baker D."/>
            <person name="Gharbi K."/>
            <person name="Hall N."/>
            <person name="Watson M."/>
            <person name="Adriaenssens E.M."/>
            <person name="Foster-Nyarko E."/>
            <person name="Jarju S."/>
            <person name="Secka A."/>
            <person name="Antonio M."/>
            <person name="Oren A."/>
            <person name="Chaudhuri R."/>
            <person name="La Ragione R.M."/>
            <person name="Hildebrand F."/>
            <person name="Pallen M.J."/>
        </authorList>
    </citation>
    <scope>NUCLEOTIDE SEQUENCE [LARGE SCALE GENOMIC DNA]</scope>
    <source>
        <strain evidence="6 7">Re57</strain>
    </source>
</reference>
<dbReference type="SUPFAM" id="SSF52540">
    <property type="entry name" value="P-loop containing nucleoside triphosphate hydrolases"/>
    <property type="match status" value="1"/>
</dbReference>
<dbReference type="RefSeq" id="WP_191725644.1">
    <property type="nucleotide sequence ID" value="NZ_JACSPY010000003.1"/>
</dbReference>
<dbReference type="InterPro" id="IPR003439">
    <property type="entry name" value="ABC_transporter-like_ATP-bd"/>
</dbReference>
<keyword evidence="1" id="KW-0813">Transport</keyword>
<dbReference type="Gene3D" id="3.40.50.300">
    <property type="entry name" value="P-loop containing nucleotide triphosphate hydrolases"/>
    <property type="match status" value="1"/>
</dbReference>
<evidence type="ECO:0000256" key="3">
    <source>
        <dbReference type="ARBA" id="ARBA00022840"/>
    </source>
</evidence>
<keyword evidence="2" id="KW-0547">Nucleotide-binding</keyword>
<evidence type="ECO:0000313" key="7">
    <source>
        <dbReference type="Proteomes" id="UP000651517"/>
    </source>
</evidence>
<keyword evidence="7" id="KW-1185">Reference proteome</keyword>